<name>A0A0N1FJY1_9HYPH</name>
<comment type="subcellular location">
    <subcellularLocation>
        <location evidence="1">Periplasm</location>
    </subcellularLocation>
</comment>
<organism evidence="6 7">
    <name type="scientific">Bosea vaviloviae</name>
    <dbReference type="NCBI Taxonomy" id="1526658"/>
    <lineage>
        <taxon>Bacteria</taxon>
        <taxon>Pseudomonadati</taxon>
        <taxon>Pseudomonadota</taxon>
        <taxon>Alphaproteobacteria</taxon>
        <taxon>Hyphomicrobiales</taxon>
        <taxon>Boseaceae</taxon>
        <taxon>Bosea</taxon>
    </lineage>
</organism>
<evidence type="ECO:0000256" key="2">
    <source>
        <dbReference type="ARBA" id="ARBA00008520"/>
    </source>
</evidence>
<dbReference type="EMBL" id="LGSZ01000024">
    <property type="protein sequence ID" value="KPH82055.1"/>
    <property type="molecule type" value="Genomic_DNA"/>
</dbReference>
<protein>
    <submittedName>
        <fullName evidence="6">ABC transporter substrate-binding protein</fullName>
    </submittedName>
</protein>
<dbReference type="InterPro" id="IPR006059">
    <property type="entry name" value="SBP"/>
</dbReference>
<dbReference type="SUPFAM" id="SSF53850">
    <property type="entry name" value="Periplasmic binding protein-like II"/>
    <property type="match status" value="1"/>
</dbReference>
<reference evidence="6 7" key="1">
    <citation type="submission" date="2015-07" db="EMBL/GenBank/DDBJ databases">
        <title>Whole genome sequencing of Bosea vaviloviae isolated from cave pool.</title>
        <authorList>
            <person name="Tan N.E.H."/>
            <person name="Lee Y.P."/>
            <person name="Gan H.M."/>
            <person name="Barton H."/>
            <person name="Savka M.A."/>
        </authorList>
    </citation>
    <scope>NUCLEOTIDE SEQUENCE [LARGE SCALE GENOMIC DNA]</scope>
    <source>
        <strain evidence="6 7">SD260</strain>
    </source>
</reference>
<comment type="caution">
    <text evidence="6">The sequence shown here is derived from an EMBL/GenBank/DDBJ whole genome shotgun (WGS) entry which is preliminary data.</text>
</comment>
<dbReference type="Pfam" id="PF01547">
    <property type="entry name" value="SBP_bac_1"/>
    <property type="match status" value="1"/>
</dbReference>
<dbReference type="InterPro" id="IPR006311">
    <property type="entry name" value="TAT_signal"/>
</dbReference>
<dbReference type="PROSITE" id="PS51318">
    <property type="entry name" value="TAT"/>
    <property type="match status" value="1"/>
</dbReference>
<dbReference type="Proteomes" id="UP000037822">
    <property type="component" value="Unassembled WGS sequence"/>
</dbReference>
<evidence type="ECO:0000256" key="5">
    <source>
        <dbReference type="ARBA" id="ARBA00022764"/>
    </source>
</evidence>
<evidence type="ECO:0000256" key="3">
    <source>
        <dbReference type="ARBA" id="ARBA00022448"/>
    </source>
</evidence>
<dbReference type="AlphaFoldDB" id="A0A0N1FJY1"/>
<evidence type="ECO:0000313" key="7">
    <source>
        <dbReference type="Proteomes" id="UP000037822"/>
    </source>
</evidence>
<dbReference type="GO" id="GO:0042597">
    <property type="term" value="C:periplasmic space"/>
    <property type="evidence" value="ECO:0007669"/>
    <property type="project" value="UniProtKB-SubCell"/>
</dbReference>
<keyword evidence="7" id="KW-1185">Reference proteome</keyword>
<evidence type="ECO:0000256" key="1">
    <source>
        <dbReference type="ARBA" id="ARBA00004418"/>
    </source>
</evidence>
<keyword evidence="3" id="KW-0813">Transport</keyword>
<sequence length="450" mass="48398">MSETILKPTRRALMRGAAALGAAGAISSPLVLREARAQAAFNWKRFSGTTIDVLLVKNPRSDLMQAAEKEFTELTGIKVSAEQVPEQQQRQKAVIEFASGKPSFDVSGISLHVQKRMAAKGKWFEDLTPYIKDASLTSPDFDFADFGAGPVAYARQADGSLDTIPFFVDYWMVYYNKELFAAKGVDYPKSMDEMATVAARLHDPAKGIAGFVSRGLKNANVPVWASLLLGQGIETTSSEGKLLTDTPEAVWAGELYKKLNKDSGPAGQVGFNWNECQTSFMQGRAAMWLDGIGFATPLEDPSKSRIVGKVGYGITPPGPKAHHAGMFADGMGISRGSQKKQAAWLYLQFMTNKAQQIAMLKAGAGAPGRASAYLDTDTISQSKFGKQYFDCLLGSAKIARAALPQIVPVTEFRDVFGVALTNALGGADVAAELKKATETFAPVLVKSEQG</sequence>
<gene>
    <name evidence="6" type="ORF">AE618_05445</name>
</gene>
<keyword evidence="5" id="KW-0574">Periplasm</keyword>
<dbReference type="PATRIC" id="fig|1526658.3.peg.4285"/>
<dbReference type="RefSeq" id="WP_054208034.1">
    <property type="nucleotide sequence ID" value="NZ_LGSZ01000024.1"/>
</dbReference>
<proteinExistence type="inferred from homology"/>
<comment type="similarity">
    <text evidence="2">Belongs to the bacterial solute-binding protein 1 family.</text>
</comment>
<dbReference type="PANTHER" id="PTHR43649:SF34">
    <property type="entry name" value="ABC TRANSPORTER PERIPLASMIC-BINDING PROTEIN YCJN-RELATED"/>
    <property type="match status" value="1"/>
</dbReference>
<evidence type="ECO:0000313" key="6">
    <source>
        <dbReference type="EMBL" id="KPH82055.1"/>
    </source>
</evidence>
<accession>A0A0N1FJY1</accession>
<dbReference type="OrthoDB" id="9804061at2"/>
<dbReference type="Gene3D" id="3.40.190.10">
    <property type="entry name" value="Periplasmic binding protein-like II"/>
    <property type="match status" value="2"/>
</dbReference>
<dbReference type="CDD" id="cd13585">
    <property type="entry name" value="PBP2_TMBP_like"/>
    <property type="match status" value="1"/>
</dbReference>
<dbReference type="PANTHER" id="PTHR43649">
    <property type="entry name" value="ARABINOSE-BINDING PROTEIN-RELATED"/>
    <property type="match status" value="1"/>
</dbReference>
<dbReference type="InterPro" id="IPR050490">
    <property type="entry name" value="Bact_solute-bd_prot1"/>
</dbReference>
<evidence type="ECO:0000256" key="4">
    <source>
        <dbReference type="ARBA" id="ARBA00022729"/>
    </source>
</evidence>
<keyword evidence="4" id="KW-0732">Signal</keyword>